<dbReference type="AlphaFoldDB" id="A0A0W0F2V0"/>
<gene>
    <name evidence="2" type="ORF">WG66_16766</name>
</gene>
<sequence length="459" mass="51951">MTQKPKKSRVDAGSDQPQAGDDSLATSSQDQLPPEVIMLIVEDFDAAEDEERELLMNMALVSKLWCQVAQARLFAAIQIDSADTCEYWSKKFEASPHLGRYVRKLVLTDDSTRTPYLRSPAASILASACCNVRRVEMDDIQHWGPVEQALIKSLQSMAELRVVGIPEMSRASDLPDLVYNLPNLIQLAVGDIGSYWDYIDPSMNECGLSLRKQCPKDGKPKQIRHLIFLDSDVSRDMFMWMTGPAFDHSKLEHVSISWDYISDIEERLHQPDLAALADFLHAVGPQLRTLFLGIPTLPRTFSHDNPYVIPNEYDVLYKYLLSSKILSHLRNLRVFSIYMTPSEDSVLPLGISCTAALLKTLTAPFLERIELEATLVAPILYELETICEGRAEWKSLDEILSGNTFPLLKTLVLEIDFSIYRLKAQWLKYVVTESRIHSAIKKWSLPRTAAKGLLEIDVY</sequence>
<protein>
    <recommendedName>
        <fullName evidence="4">F-box domain-containing protein</fullName>
    </recommendedName>
</protein>
<dbReference type="Proteomes" id="UP000054988">
    <property type="component" value="Unassembled WGS sequence"/>
</dbReference>
<comment type="caution">
    <text evidence="2">The sequence shown here is derived from an EMBL/GenBank/DDBJ whole genome shotgun (WGS) entry which is preliminary data.</text>
</comment>
<dbReference type="EMBL" id="LATX01002373">
    <property type="protein sequence ID" value="KTB30654.1"/>
    <property type="molecule type" value="Genomic_DNA"/>
</dbReference>
<name>A0A0W0F2V0_MONRR</name>
<reference evidence="2 3" key="1">
    <citation type="submission" date="2015-12" db="EMBL/GenBank/DDBJ databases">
        <title>Draft genome sequence of Moniliophthora roreri, the causal agent of frosty pod rot of cacao.</title>
        <authorList>
            <person name="Aime M.C."/>
            <person name="Diaz-Valderrama J.R."/>
            <person name="Kijpornyongpan T."/>
            <person name="Phillips-Mora W."/>
        </authorList>
    </citation>
    <scope>NUCLEOTIDE SEQUENCE [LARGE SCALE GENOMIC DNA]</scope>
    <source>
        <strain evidence="2 3">MCA 2952</strain>
    </source>
</reference>
<accession>A0A0W0F2V0</accession>
<evidence type="ECO:0000313" key="2">
    <source>
        <dbReference type="EMBL" id="KTB30654.1"/>
    </source>
</evidence>
<dbReference type="SUPFAM" id="SSF52047">
    <property type="entry name" value="RNI-like"/>
    <property type="match status" value="1"/>
</dbReference>
<feature type="region of interest" description="Disordered" evidence="1">
    <location>
        <begin position="1"/>
        <end position="29"/>
    </location>
</feature>
<evidence type="ECO:0000313" key="3">
    <source>
        <dbReference type="Proteomes" id="UP000054988"/>
    </source>
</evidence>
<evidence type="ECO:0000256" key="1">
    <source>
        <dbReference type="SAM" id="MobiDB-lite"/>
    </source>
</evidence>
<evidence type="ECO:0008006" key="4">
    <source>
        <dbReference type="Google" id="ProtNLM"/>
    </source>
</evidence>
<organism evidence="2 3">
    <name type="scientific">Moniliophthora roreri</name>
    <name type="common">Frosty pod rot fungus</name>
    <name type="synonym">Monilia roreri</name>
    <dbReference type="NCBI Taxonomy" id="221103"/>
    <lineage>
        <taxon>Eukaryota</taxon>
        <taxon>Fungi</taxon>
        <taxon>Dikarya</taxon>
        <taxon>Basidiomycota</taxon>
        <taxon>Agaricomycotina</taxon>
        <taxon>Agaricomycetes</taxon>
        <taxon>Agaricomycetidae</taxon>
        <taxon>Agaricales</taxon>
        <taxon>Marasmiineae</taxon>
        <taxon>Marasmiaceae</taxon>
        <taxon>Moniliophthora</taxon>
    </lineage>
</organism>
<proteinExistence type="predicted"/>